<dbReference type="EMBL" id="CAFBOZ010000081">
    <property type="protein sequence ID" value="CAB5001838.1"/>
    <property type="molecule type" value="Genomic_DNA"/>
</dbReference>
<dbReference type="AlphaFoldDB" id="A0A6J7P9Y0"/>
<accession>A0A6J7P9Y0</accession>
<sequence length="67" mass="8083">MDFLWRQARLIAEADGRLKYANPDDLYAEKRHEDRLRAEGDDMIRFGWWDLDDELLPRFETQLTRAA</sequence>
<evidence type="ECO:0000313" key="1">
    <source>
        <dbReference type="EMBL" id="CAB5001838.1"/>
    </source>
</evidence>
<name>A0A6J7P9Y0_9ZZZZ</name>
<reference evidence="1" key="1">
    <citation type="submission" date="2020-05" db="EMBL/GenBank/DDBJ databases">
        <authorList>
            <person name="Chiriac C."/>
            <person name="Salcher M."/>
            <person name="Ghai R."/>
            <person name="Kavagutti S V."/>
        </authorList>
    </citation>
    <scope>NUCLEOTIDE SEQUENCE</scope>
</reference>
<protein>
    <submittedName>
        <fullName evidence="1">Unannotated protein</fullName>
    </submittedName>
</protein>
<proteinExistence type="predicted"/>
<organism evidence="1">
    <name type="scientific">freshwater metagenome</name>
    <dbReference type="NCBI Taxonomy" id="449393"/>
    <lineage>
        <taxon>unclassified sequences</taxon>
        <taxon>metagenomes</taxon>
        <taxon>ecological metagenomes</taxon>
    </lineage>
</organism>
<gene>
    <name evidence="1" type="ORF">UFOPK3992_00696</name>
</gene>